<comment type="caution">
    <text evidence="1">The sequence shown here is derived from an EMBL/GenBank/DDBJ whole genome shotgun (WGS) entry which is preliminary data.</text>
</comment>
<accession>A0A1R1JS49</accession>
<gene>
    <name evidence="1" type="ORF">BIZ92_27650</name>
</gene>
<evidence type="ECO:0000313" key="2">
    <source>
        <dbReference type="Proteomes" id="UP000187251"/>
    </source>
</evidence>
<dbReference type="EMBL" id="MJMN01000017">
    <property type="protein sequence ID" value="OMG85146.1"/>
    <property type="molecule type" value="Genomic_DNA"/>
</dbReference>
<sequence length="203" mass="21191">MMSARHRQQGQAMAEALLVLPGLALALLAIGWLGRLQFSAQMLLQASRMTAMASAAGASNPGQSGFQVQLENVPLRSGADGFNHTLPRAEWLGGEVRLVSATARGAVAGAGPWSVMTLQRRTSVALGAGHASNDADAGRRIAAATTTWRQVADRSQAVARAAGRVAAATDAPWRRAPLALDWLSAWADVVPADRLLPVARAGQ</sequence>
<reference evidence="1 2" key="1">
    <citation type="submission" date="2016-09" db="EMBL/GenBank/DDBJ databases">
        <title>Phylogenomics of Achromobacter.</title>
        <authorList>
            <person name="Jeukens J."/>
            <person name="Freschi L."/>
            <person name="Vincent A.T."/>
            <person name="Emond-Rheault J.-G."/>
            <person name="Kukavica-Ibrulj I."/>
            <person name="Charette S.J."/>
            <person name="Levesque R.C."/>
        </authorList>
    </citation>
    <scope>NUCLEOTIDE SEQUENCE [LARGE SCALE GENOMIC DNA]</scope>
    <source>
        <strain evidence="1 2">AUS488</strain>
    </source>
</reference>
<protein>
    <recommendedName>
        <fullName evidence="3">Pilus assembly protein TadE</fullName>
    </recommendedName>
</protein>
<name>A0A1R1JS49_ALCXX</name>
<organism evidence="1 2">
    <name type="scientific">Alcaligenes xylosoxydans xylosoxydans</name>
    <name type="common">Achromobacter xylosoxidans</name>
    <dbReference type="NCBI Taxonomy" id="85698"/>
    <lineage>
        <taxon>Bacteria</taxon>
        <taxon>Pseudomonadati</taxon>
        <taxon>Pseudomonadota</taxon>
        <taxon>Betaproteobacteria</taxon>
        <taxon>Burkholderiales</taxon>
        <taxon>Alcaligenaceae</taxon>
        <taxon>Achromobacter</taxon>
    </lineage>
</organism>
<evidence type="ECO:0008006" key="3">
    <source>
        <dbReference type="Google" id="ProtNLM"/>
    </source>
</evidence>
<dbReference type="OrthoDB" id="8642119at2"/>
<evidence type="ECO:0000313" key="1">
    <source>
        <dbReference type="EMBL" id="OMG85146.1"/>
    </source>
</evidence>
<proteinExistence type="predicted"/>
<dbReference type="RefSeq" id="WP_076412763.1">
    <property type="nucleotide sequence ID" value="NZ_AP028040.1"/>
</dbReference>
<dbReference type="AlphaFoldDB" id="A0A1R1JS49"/>
<dbReference type="Proteomes" id="UP000187251">
    <property type="component" value="Unassembled WGS sequence"/>
</dbReference>